<gene>
    <name evidence="1" type="ORF">AYBTSS11_LOCUS29633</name>
</gene>
<dbReference type="Gramene" id="rna-AYBTSS11_LOCUS29633">
    <property type="protein sequence ID" value="CAJ1977468.1"/>
    <property type="gene ID" value="gene-AYBTSS11_LOCUS29633"/>
</dbReference>
<accession>A0AA86W2W7</accession>
<dbReference type="AlphaFoldDB" id="A0AA86W2W7"/>
<dbReference type="EMBL" id="OY731407">
    <property type="protein sequence ID" value="CAJ1977468.1"/>
    <property type="molecule type" value="Genomic_DNA"/>
</dbReference>
<keyword evidence="2" id="KW-1185">Reference proteome</keyword>
<proteinExistence type="predicted"/>
<evidence type="ECO:0000313" key="2">
    <source>
        <dbReference type="Proteomes" id="UP001189624"/>
    </source>
</evidence>
<name>A0AA86W2W7_9FABA</name>
<reference evidence="1" key="1">
    <citation type="submission" date="2023-10" db="EMBL/GenBank/DDBJ databases">
        <authorList>
            <person name="Domelevo Entfellner J.-B."/>
        </authorList>
    </citation>
    <scope>NUCLEOTIDE SEQUENCE</scope>
</reference>
<sequence>MAQRGDLKKKRAYHEFIREREGGKKEKFERRMEREEREEIIGMGGIGKNKYAFGSIVA</sequence>
<protein>
    <submittedName>
        <fullName evidence="1">Uncharacterized protein</fullName>
    </submittedName>
</protein>
<evidence type="ECO:0000313" key="1">
    <source>
        <dbReference type="EMBL" id="CAJ1977468.1"/>
    </source>
</evidence>
<organism evidence="1 2">
    <name type="scientific">Sphenostylis stenocarpa</name>
    <dbReference type="NCBI Taxonomy" id="92480"/>
    <lineage>
        <taxon>Eukaryota</taxon>
        <taxon>Viridiplantae</taxon>
        <taxon>Streptophyta</taxon>
        <taxon>Embryophyta</taxon>
        <taxon>Tracheophyta</taxon>
        <taxon>Spermatophyta</taxon>
        <taxon>Magnoliopsida</taxon>
        <taxon>eudicotyledons</taxon>
        <taxon>Gunneridae</taxon>
        <taxon>Pentapetalae</taxon>
        <taxon>rosids</taxon>
        <taxon>fabids</taxon>
        <taxon>Fabales</taxon>
        <taxon>Fabaceae</taxon>
        <taxon>Papilionoideae</taxon>
        <taxon>50 kb inversion clade</taxon>
        <taxon>NPAAA clade</taxon>
        <taxon>indigoferoid/millettioid clade</taxon>
        <taxon>Phaseoleae</taxon>
        <taxon>Sphenostylis</taxon>
    </lineage>
</organism>
<dbReference type="Proteomes" id="UP001189624">
    <property type="component" value="Chromosome 10"/>
</dbReference>